<dbReference type="InterPro" id="IPR033336">
    <property type="entry name" value="SAXO1/2"/>
</dbReference>
<dbReference type="GO" id="GO:0005814">
    <property type="term" value="C:centriole"/>
    <property type="evidence" value="ECO:0007669"/>
    <property type="project" value="TreeGrafter"/>
</dbReference>
<reference evidence="2" key="1">
    <citation type="journal article" date="2023" name="Science">
        <title>Genome structures resolve the early diversification of teleost fishes.</title>
        <authorList>
            <person name="Parey E."/>
            <person name="Louis A."/>
            <person name="Montfort J."/>
            <person name="Bouchez O."/>
            <person name="Roques C."/>
            <person name="Iampietro C."/>
            <person name="Lluch J."/>
            <person name="Castinel A."/>
            <person name="Donnadieu C."/>
            <person name="Desvignes T."/>
            <person name="Floi Bucao C."/>
            <person name="Jouanno E."/>
            <person name="Wen M."/>
            <person name="Mejri S."/>
            <person name="Dirks R."/>
            <person name="Jansen H."/>
            <person name="Henkel C."/>
            <person name="Chen W.J."/>
            <person name="Zahm M."/>
            <person name="Cabau C."/>
            <person name="Klopp C."/>
            <person name="Thompson A.W."/>
            <person name="Robinson-Rechavi M."/>
            <person name="Braasch I."/>
            <person name="Lecointre G."/>
            <person name="Bobe J."/>
            <person name="Postlethwait J.H."/>
            <person name="Berthelot C."/>
            <person name="Roest Crollius H."/>
            <person name="Guiguen Y."/>
        </authorList>
    </citation>
    <scope>NUCLEOTIDE SEQUENCE</scope>
    <source>
        <strain evidence="2">NC1722</strain>
    </source>
</reference>
<comment type="caution">
    <text evidence="2">The sequence shown here is derived from an EMBL/GenBank/DDBJ whole genome shotgun (WGS) entry which is preliminary data.</text>
</comment>
<dbReference type="GO" id="GO:0005879">
    <property type="term" value="C:axonemal microtubule"/>
    <property type="evidence" value="ECO:0007669"/>
    <property type="project" value="TreeGrafter"/>
</dbReference>
<protein>
    <recommendedName>
        <fullName evidence="4">Stabilizer of axonemal microtubules 2</fullName>
    </recommendedName>
</protein>
<comment type="similarity">
    <text evidence="1">Belongs to the FAM154 family.</text>
</comment>
<name>A0AAD7S9N9_9TELE</name>
<keyword evidence="3" id="KW-1185">Reference proteome</keyword>
<evidence type="ECO:0000313" key="3">
    <source>
        <dbReference type="Proteomes" id="UP001221898"/>
    </source>
</evidence>
<dbReference type="GO" id="GO:0008017">
    <property type="term" value="F:microtubule binding"/>
    <property type="evidence" value="ECO:0007669"/>
    <property type="project" value="InterPro"/>
</dbReference>
<dbReference type="AlphaFoldDB" id="A0AAD7S9N9"/>
<dbReference type="GO" id="GO:0036126">
    <property type="term" value="C:sperm flagellum"/>
    <property type="evidence" value="ECO:0007669"/>
    <property type="project" value="TreeGrafter"/>
</dbReference>
<dbReference type="Proteomes" id="UP001221898">
    <property type="component" value="Unassembled WGS sequence"/>
</dbReference>
<evidence type="ECO:0008006" key="4">
    <source>
        <dbReference type="Google" id="ProtNLM"/>
    </source>
</evidence>
<dbReference type="EMBL" id="JAINUG010000091">
    <property type="protein sequence ID" value="KAJ8398302.1"/>
    <property type="molecule type" value="Genomic_DNA"/>
</dbReference>
<organism evidence="2 3">
    <name type="scientific">Aldrovandia affinis</name>
    <dbReference type="NCBI Taxonomy" id="143900"/>
    <lineage>
        <taxon>Eukaryota</taxon>
        <taxon>Metazoa</taxon>
        <taxon>Chordata</taxon>
        <taxon>Craniata</taxon>
        <taxon>Vertebrata</taxon>
        <taxon>Euteleostomi</taxon>
        <taxon>Actinopterygii</taxon>
        <taxon>Neopterygii</taxon>
        <taxon>Teleostei</taxon>
        <taxon>Notacanthiformes</taxon>
        <taxon>Halosauridae</taxon>
        <taxon>Aldrovandia</taxon>
    </lineage>
</organism>
<proteinExistence type="inferred from homology"/>
<evidence type="ECO:0000313" key="2">
    <source>
        <dbReference type="EMBL" id="KAJ8398302.1"/>
    </source>
</evidence>
<dbReference type="Pfam" id="PF05217">
    <property type="entry name" value="SAXO1-2"/>
    <property type="match status" value="1"/>
</dbReference>
<gene>
    <name evidence="2" type="ORF">AAFF_G00428720</name>
</gene>
<accession>A0AAD7S9N9</accession>
<dbReference type="PANTHER" id="PTHR31516:SF17">
    <property type="entry name" value="STABILIZER OF AXONEMAL MICROTUBULES 2"/>
    <property type="match status" value="1"/>
</dbReference>
<dbReference type="GO" id="GO:0036064">
    <property type="term" value="C:ciliary basal body"/>
    <property type="evidence" value="ECO:0007669"/>
    <property type="project" value="TreeGrafter"/>
</dbReference>
<dbReference type="PANTHER" id="PTHR31516">
    <property type="entry name" value="STABILIZER OF AXONEMAL MICROTUBULES 2"/>
    <property type="match status" value="1"/>
</dbReference>
<sequence>MKRLCICDICNCGRHRCAHQPTALYRRDSQACTVTEYKEKYPTHGGYNAPASMKPKEEYQKDRGRMEGTTTFQSDYVPHEVSSRPARQQAEYKPNTGEIDMETTYKLDFNPYEVQPFAPARPKERFHSTGGKLDTVPTYKEDYRAWELSKREPAKPEFTYQPPSGKFGNATTFQDDFTARGPVARESFKPPNVATVSDAPFDDETSHRVSFPHHPLEARFVKAREEYRPSSQPFQDHTTHRSDYLGLPGQLPKSFKPDATKVASDVPFEGSTESHDRFQKWPLATPQVRQSTEYAAPSVPMDLSTTSQGDFVRHAVRPFVSVRPPPRAARSSAPFQGLSTMRDDFRAWEGRRRQEAVRRPEETRRLSGKIDHLTTFKEHYTHHHVQPPPSFKPANVPLRSEAPFDDGTMYRSEFTPKKISVCPASFDSPPGYVFDNSDERGHKFFRKLSSQDRDRSKIAVASEIHTPKEVAVLS</sequence>
<evidence type="ECO:0000256" key="1">
    <source>
        <dbReference type="ARBA" id="ARBA00008738"/>
    </source>
</evidence>